<dbReference type="GO" id="GO:0016787">
    <property type="term" value="F:hydrolase activity"/>
    <property type="evidence" value="ECO:0007669"/>
    <property type="project" value="UniProtKB-KW"/>
</dbReference>
<evidence type="ECO:0000313" key="3">
    <source>
        <dbReference type="Proteomes" id="UP000239187"/>
    </source>
</evidence>
<dbReference type="Proteomes" id="UP000239187">
    <property type="component" value="Chromosome"/>
</dbReference>
<keyword evidence="2" id="KW-0378">Hydrolase</keyword>
<dbReference type="InterPro" id="IPR050855">
    <property type="entry name" value="NDM-1-like"/>
</dbReference>
<reference evidence="2 3" key="1">
    <citation type="submission" date="2017-11" db="EMBL/GenBank/DDBJ databases">
        <title>Draft genome of Arthrobacter agilis strain UMCV2, a plant growth-promoting rhizobacterium and biocontrol capacity of phytopathogenic fungi.</title>
        <authorList>
            <person name="Martinez-Camara R."/>
            <person name="Santoyo G."/>
            <person name="Moreno-Hagelsieb G."/>
            <person name="Valencia-Cantero E."/>
        </authorList>
    </citation>
    <scope>NUCLEOTIDE SEQUENCE [LARGE SCALE GENOMIC DNA]</scope>
    <source>
        <strain evidence="2 3">UMCV2</strain>
    </source>
</reference>
<dbReference type="Gene3D" id="3.60.15.10">
    <property type="entry name" value="Ribonuclease Z/Hydroxyacylglutathione hydrolase-like"/>
    <property type="match status" value="1"/>
</dbReference>
<dbReference type="PANTHER" id="PTHR42951">
    <property type="entry name" value="METALLO-BETA-LACTAMASE DOMAIN-CONTAINING"/>
    <property type="match status" value="1"/>
</dbReference>
<proteinExistence type="predicted"/>
<dbReference type="AlphaFoldDB" id="A0A2L0UB16"/>
<evidence type="ECO:0000313" key="2">
    <source>
        <dbReference type="EMBL" id="AUZ86450.1"/>
    </source>
</evidence>
<dbReference type="CDD" id="cd07721">
    <property type="entry name" value="yflN-like_MBL-fold"/>
    <property type="match status" value="1"/>
</dbReference>
<dbReference type="EMBL" id="CP024915">
    <property type="protein sequence ID" value="AUZ86450.1"/>
    <property type="molecule type" value="Genomic_DNA"/>
</dbReference>
<name>A0A2L0UB16_9MICC</name>
<dbReference type="SMART" id="SM00849">
    <property type="entry name" value="Lactamase_B"/>
    <property type="match status" value="1"/>
</dbReference>
<gene>
    <name evidence="2" type="ORF">CVO76_01400</name>
</gene>
<dbReference type="SUPFAM" id="SSF56281">
    <property type="entry name" value="Metallo-hydrolase/oxidoreductase"/>
    <property type="match status" value="1"/>
</dbReference>
<accession>A0A2L0UB16</accession>
<sequence length="247" mass="26204">MIRTDIAPGIHYVEHARTNVYLVEDDDGILLVDTGLPRSKTVLLEALGRIGRAVGDIRAVVLTHGHFDHVGTAEHLRSRYGIPVYCHPDDAHIAAHPYSYEHESSPFLYPLRYPRAVPGLLRMTVAGAVAVKGIRDTLPLTPEAAAALPGAPLVVPTPGHTRGHCGLHFPDRDAVISGDALVTLDPYTGHPGPQVVARAATADTATALRSLDALRATAARTVLPGHGFPWRAGVESAVAQALEVGGH</sequence>
<dbReference type="InterPro" id="IPR001279">
    <property type="entry name" value="Metallo-B-lactamas"/>
</dbReference>
<feature type="domain" description="Metallo-beta-lactamase" evidence="1">
    <location>
        <begin position="17"/>
        <end position="226"/>
    </location>
</feature>
<evidence type="ECO:0000259" key="1">
    <source>
        <dbReference type="SMART" id="SM00849"/>
    </source>
</evidence>
<organism evidence="2 3">
    <name type="scientific">Arthrobacter agilis</name>
    <dbReference type="NCBI Taxonomy" id="37921"/>
    <lineage>
        <taxon>Bacteria</taxon>
        <taxon>Bacillati</taxon>
        <taxon>Actinomycetota</taxon>
        <taxon>Actinomycetes</taxon>
        <taxon>Micrococcales</taxon>
        <taxon>Micrococcaceae</taxon>
        <taxon>Arthrobacter</taxon>
    </lineage>
</organism>
<dbReference type="PANTHER" id="PTHR42951:SF14">
    <property type="entry name" value="METALLO-BETA-LACTAMASE SUPERFAMILY PROTEIN"/>
    <property type="match status" value="1"/>
</dbReference>
<protein>
    <submittedName>
        <fullName evidence="2">MBL fold metallo-hydrolase</fullName>
    </submittedName>
</protein>
<dbReference type="InterPro" id="IPR036866">
    <property type="entry name" value="RibonucZ/Hydroxyglut_hydro"/>
</dbReference>
<dbReference type="RefSeq" id="WP_133082703.1">
    <property type="nucleotide sequence ID" value="NZ_CP024915.1"/>
</dbReference>
<dbReference type="Pfam" id="PF00753">
    <property type="entry name" value="Lactamase_B"/>
    <property type="match status" value="1"/>
</dbReference>